<dbReference type="Pfam" id="PF11702">
    <property type="entry name" value="DUF3295"/>
    <property type="match status" value="1"/>
</dbReference>
<feature type="region of interest" description="Disordered" evidence="1">
    <location>
        <begin position="1017"/>
        <end position="1052"/>
    </location>
</feature>
<name>B0D9E5_LACBS</name>
<dbReference type="PANTHER" id="PTHR28014:SF1">
    <property type="entry name" value="NEGATIVE REGULATOR OF RAS-CAMP PATHWAY"/>
    <property type="match status" value="1"/>
</dbReference>
<evidence type="ECO:0000259" key="2">
    <source>
        <dbReference type="Pfam" id="PF08550"/>
    </source>
</evidence>
<dbReference type="Pfam" id="PF08550">
    <property type="entry name" value="GATA_AreA"/>
    <property type="match status" value="1"/>
</dbReference>
<evidence type="ECO:0000313" key="4">
    <source>
        <dbReference type="EMBL" id="EDR09235.1"/>
    </source>
</evidence>
<feature type="compositionally biased region" description="Low complexity" evidence="1">
    <location>
        <begin position="521"/>
        <end position="551"/>
    </location>
</feature>
<feature type="compositionally biased region" description="Low complexity" evidence="1">
    <location>
        <begin position="569"/>
        <end position="579"/>
    </location>
</feature>
<feature type="domain" description="Nitrogen regulatory protein areA GATA-like" evidence="2">
    <location>
        <begin position="37"/>
        <end position="64"/>
    </location>
</feature>
<feature type="region of interest" description="Disordered" evidence="1">
    <location>
        <begin position="792"/>
        <end position="841"/>
    </location>
</feature>
<dbReference type="InParanoid" id="B0D9E5"/>
<feature type="region of interest" description="Disordered" evidence="1">
    <location>
        <begin position="409"/>
        <end position="593"/>
    </location>
</feature>
<reference evidence="4 5" key="1">
    <citation type="journal article" date="2008" name="Nature">
        <title>The genome of Laccaria bicolor provides insights into mycorrhizal symbiosis.</title>
        <authorList>
            <person name="Martin F."/>
            <person name="Aerts A."/>
            <person name="Ahren D."/>
            <person name="Brun A."/>
            <person name="Danchin E.G.J."/>
            <person name="Duchaussoy F."/>
            <person name="Gibon J."/>
            <person name="Kohler A."/>
            <person name="Lindquist E."/>
            <person name="Pereda V."/>
            <person name="Salamov A."/>
            <person name="Shapiro H.J."/>
            <person name="Wuyts J."/>
            <person name="Blaudez D."/>
            <person name="Buee M."/>
            <person name="Brokstein P."/>
            <person name="Canbaeck B."/>
            <person name="Cohen D."/>
            <person name="Courty P.E."/>
            <person name="Coutinho P.M."/>
            <person name="Delaruelle C."/>
            <person name="Detter J.C."/>
            <person name="Deveau A."/>
            <person name="DiFazio S."/>
            <person name="Duplessis S."/>
            <person name="Fraissinet-Tachet L."/>
            <person name="Lucic E."/>
            <person name="Frey-Klett P."/>
            <person name="Fourrey C."/>
            <person name="Feussner I."/>
            <person name="Gay G."/>
            <person name="Grimwood J."/>
            <person name="Hoegger P.J."/>
            <person name="Jain P."/>
            <person name="Kilaru S."/>
            <person name="Labbe J."/>
            <person name="Lin Y.C."/>
            <person name="Legue V."/>
            <person name="Le Tacon F."/>
            <person name="Marmeisse R."/>
            <person name="Melayah D."/>
            <person name="Montanini B."/>
            <person name="Muratet M."/>
            <person name="Nehls U."/>
            <person name="Niculita-Hirzel H."/>
            <person name="Oudot-Le Secq M.P."/>
            <person name="Peter M."/>
            <person name="Quesneville H."/>
            <person name="Rajashekar B."/>
            <person name="Reich M."/>
            <person name="Rouhier N."/>
            <person name="Schmutz J."/>
            <person name="Yin T."/>
            <person name="Chalot M."/>
            <person name="Henrissat B."/>
            <person name="Kuees U."/>
            <person name="Lucas S."/>
            <person name="Van de Peer Y."/>
            <person name="Podila G.K."/>
            <person name="Polle A."/>
            <person name="Pukkila P.J."/>
            <person name="Richardson P.M."/>
            <person name="Rouze P."/>
            <person name="Sanders I.R."/>
            <person name="Stajich J.E."/>
            <person name="Tunlid A."/>
            <person name="Tuskan G."/>
            <person name="Grigoriev I.V."/>
        </authorList>
    </citation>
    <scope>NUCLEOTIDE SEQUENCE [LARGE SCALE GENOMIC DNA]</scope>
    <source>
        <strain evidence="5">S238N-H82 / ATCC MYA-4686</strain>
    </source>
</reference>
<feature type="region of interest" description="Disordered" evidence="1">
    <location>
        <begin position="950"/>
        <end position="984"/>
    </location>
</feature>
<feature type="compositionally biased region" description="Pro residues" evidence="1">
    <location>
        <begin position="1128"/>
        <end position="1151"/>
    </location>
</feature>
<feature type="compositionally biased region" description="Basic and acidic residues" evidence="1">
    <location>
        <begin position="1268"/>
        <end position="1278"/>
    </location>
</feature>
<protein>
    <submittedName>
        <fullName evidence="4">Predicted protein</fullName>
    </submittedName>
</protein>
<evidence type="ECO:0000256" key="1">
    <source>
        <dbReference type="SAM" id="MobiDB-lite"/>
    </source>
</evidence>
<accession>B0D9E5</accession>
<feature type="region of interest" description="Disordered" evidence="1">
    <location>
        <begin position="716"/>
        <end position="736"/>
    </location>
</feature>
<dbReference type="InterPro" id="IPR013860">
    <property type="entry name" value="AreA_GATA"/>
</dbReference>
<feature type="region of interest" description="Disordered" evidence="1">
    <location>
        <begin position="73"/>
        <end position="98"/>
    </location>
</feature>
<feature type="compositionally biased region" description="Low complexity" evidence="1">
    <location>
        <begin position="954"/>
        <end position="965"/>
    </location>
</feature>
<feature type="domain" description="DUF3295" evidence="3">
    <location>
        <begin position="1130"/>
        <end position="1179"/>
    </location>
</feature>
<dbReference type="RefSeq" id="XP_001880548.1">
    <property type="nucleotide sequence ID" value="XM_001880513.1"/>
</dbReference>
<dbReference type="HOGENOM" id="CLU_263321_0_0_1"/>
<sequence length="1278" mass="135208">MCAHVGEMGRHGEGSPVLSVTADAVRELEGSEALSGLWTLFTKCKESLKDGRRLENISWRLWYRELMLPSEKKHPVERDGNGDYRPLTPSLDLDERASLPPIPMYPSIPLTRKPSSIRRSGSVNQGTSMTVGKIIYDMLPGSRIARFSISPSGTLPAANMGTTPATNPTESEPRWVRYNLSILPLLPLPEPTTTREAVILAAESLPTPAMEDVKGGYVSSGTVADSSTTVPSSATTPSYVHDTSPGQSVYAGPPSPSLSDVYAHAHPGEVLSMQLQFASAQAPPSILPAMALVSLPSSTSAIPLFLPSTSTSIQTPTPRTPPPPTLVVVNPTPNPTPHPTPPATPAPVLLGAGGGAGERRASAQYLALPGRAGTPLRAVGGGGGGEVRVKVDGGKDDVEARIRNAVELHVKDKDNSKSYQHHQKYNSTSSTSSHASSTVSVVTGTTGVTSASTSEVDGDEHHGTKVVDQEEPPQGGIGVTSSRDDCASPSASPLPAKSSPKSTSSNPHSQSPEPWSHSHLRSPTTATSTATTTTTTTTTRARALQPAPATAITRCASSSGGGTSRSRSRPSLSVSGVSTKSRSRSRDAGGGVLALGMGMTKKVGGVAGKLVSRGKLGGKGLSRKESRVDVGEQGEEEREALNVRAEREYLAKMKEMEMVQQREREGEREREREKRSALFNIGSNSDNGSKSAGSGSDVSGLVGMGGAYELAQGATAAWKGKGKEREGDKAHQKEIDDFRLKQKEREVATAAAVAANLALAAQQLARMGAPLLPQQLAAPLLPQQQRRTIVLATSESDYETDSDEDEDGSWSSEEMSGDENGHQVDVKPVAHPPPPPPPAPVAPPIVHRLAPIQKTVSNQTNTRNTKPISRAQIHRAQAQANTQAIMEKAAAEAQRQRDMFAKLPVASFQNIERGGPSRTRSAGLLTQLLNPPLEIFPVNHPYRRGYSSGEIRVGQQQQGQGQQQQKAGPSSNAPSGPARAPGGIKVSKSAAALPISSQVQVGSVYGKGVALAAMPTVGPVVNGNGNANGGYRPKGRPQGQELEDDSGSEDEANAGIQVSKSIAQERLKALAQRRGIVTHGKQRSMGGRLTTLDDNDVPPWLNGGPQPGPSTAYGQLRRQVSDRRPYPEEQPPTPTPIPVGHPYNLPPPAAPSTPRTTRRQMLQTEMSESLRRNLLWERQVSKVNLVGYRASTNGGSRGNVLGGLKPLTTTPSMVQLRAKGEAAGNGNGAAGPSGADTTQPSDRERRGSGGEAEEREERRRLAMARNKSWADDYHFKGW</sequence>
<feature type="region of interest" description="Disordered" evidence="1">
    <location>
        <begin position="611"/>
        <end position="639"/>
    </location>
</feature>
<dbReference type="PANTHER" id="PTHR28014">
    <property type="entry name" value="NEGATIVE REGULATOR OF RAS-CAMP PATHWAY"/>
    <property type="match status" value="1"/>
</dbReference>
<proteinExistence type="predicted"/>
<dbReference type="InterPro" id="IPR021711">
    <property type="entry name" value="DUF3295"/>
</dbReference>
<feature type="region of interest" description="Disordered" evidence="1">
    <location>
        <begin position="1078"/>
        <end position="1160"/>
    </location>
</feature>
<feature type="region of interest" description="Disordered" evidence="1">
    <location>
        <begin position="1222"/>
        <end position="1278"/>
    </location>
</feature>
<evidence type="ECO:0000259" key="3">
    <source>
        <dbReference type="Pfam" id="PF11702"/>
    </source>
</evidence>
<feature type="region of interest" description="Disordered" evidence="1">
    <location>
        <begin position="655"/>
        <end position="696"/>
    </location>
</feature>
<feature type="compositionally biased region" description="Basic and acidic residues" evidence="1">
    <location>
        <begin position="721"/>
        <end position="736"/>
    </location>
</feature>
<feature type="region of interest" description="Disordered" evidence="1">
    <location>
        <begin position="224"/>
        <end position="245"/>
    </location>
</feature>
<dbReference type="GeneID" id="6075837"/>
<feature type="compositionally biased region" description="Low complexity" evidence="1">
    <location>
        <begin position="224"/>
        <end position="238"/>
    </location>
</feature>
<feature type="compositionally biased region" description="Basic and acidic residues" evidence="1">
    <location>
        <begin position="73"/>
        <end position="82"/>
    </location>
</feature>
<feature type="compositionally biased region" description="Low complexity" evidence="1">
    <location>
        <begin position="487"/>
        <end position="512"/>
    </location>
</feature>
<dbReference type="GO" id="GO:0000122">
    <property type="term" value="P:negative regulation of transcription by RNA polymerase II"/>
    <property type="evidence" value="ECO:0007669"/>
    <property type="project" value="TreeGrafter"/>
</dbReference>
<evidence type="ECO:0000313" key="5">
    <source>
        <dbReference type="Proteomes" id="UP000001194"/>
    </source>
</evidence>
<dbReference type="EMBL" id="DS547100">
    <property type="protein sequence ID" value="EDR09235.1"/>
    <property type="molecule type" value="Genomic_DNA"/>
</dbReference>
<gene>
    <name evidence="4" type="ORF">LACBIDRAFT_326665</name>
</gene>
<dbReference type="KEGG" id="lbc:LACBIDRAFT_326665"/>
<feature type="compositionally biased region" description="Acidic residues" evidence="1">
    <location>
        <begin position="796"/>
        <end position="808"/>
    </location>
</feature>
<dbReference type="STRING" id="486041.B0D9E5"/>
<keyword evidence="5" id="KW-1185">Reference proteome</keyword>
<feature type="compositionally biased region" description="Basic and acidic residues" evidence="1">
    <location>
        <begin position="655"/>
        <end position="676"/>
    </location>
</feature>
<dbReference type="AlphaFoldDB" id="B0D9E5"/>
<dbReference type="GO" id="GO:0005737">
    <property type="term" value="C:cytoplasm"/>
    <property type="evidence" value="ECO:0007669"/>
    <property type="project" value="TreeGrafter"/>
</dbReference>
<feature type="compositionally biased region" description="Basic and acidic residues" evidence="1">
    <location>
        <begin position="459"/>
        <end position="468"/>
    </location>
</feature>
<dbReference type="InterPro" id="IPR053043">
    <property type="entry name" value="Ras-cAMP_regulatory"/>
</dbReference>
<organism evidence="5">
    <name type="scientific">Laccaria bicolor (strain S238N-H82 / ATCC MYA-4686)</name>
    <name type="common">Bicoloured deceiver</name>
    <name type="synonym">Laccaria laccata var. bicolor</name>
    <dbReference type="NCBI Taxonomy" id="486041"/>
    <lineage>
        <taxon>Eukaryota</taxon>
        <taxon>Fungi</taxon>
        <taxon>Dikarya</taxon>
        <taxon>Basidiomycota</taxon>
        <taxon>Agaricomycotina</taxon>
        <taxon>Agaricomycetes</taxon>
        <taxon>Agaricomycetidae</taxon>
        <taxon>Agaricales</taxon>
        <taxon>Agaricineae</taxon>
        <taxon>Hydnangiaceae</taxon>
        <taxon>Laccaria</taxon>
    </lineage>
</organism>
<dbReference type="GO" id="GO:0006808">
    <property type="term" value="P:regulation of nitrogen utilization"/>
    <property type="evidence" value="ECO:0007669"/>
    <property type="project" value="TreeGrafter"/>
</dbReference>
<feature type="compositionally biased region" description="Acidic residues" evidence="1">
    <location>
        <begin position="1041"/>
        <end position="1052"/>
    </location>
</feature>
<dbReference type="Proteomes" id="UP000001194">
    <property type="component" value="Unassembled WGS sequence"/>
</dbReference>
<feature type="compositionally biased region" description="Polar residues" evidence="1">
    <location>
        <begin position="681"/>
        <end position="696"/>
    </location>
</feature>
<dbReference type="GO" id="GO:0031930">
    <property type="term" value="P:mitochondria-nucleus signaling pathway"/>
    <property type="evidence" value="ECO:0007669"/>
    <property type="project" value="TreeGrafter"/>
</dbReference>
<dbReference type="OrthoDB" id="515401at2759"/>
<feature type="compositionally biased region" description="Low complexity" evidence="1">
    <location>
        <begin position="427"/>
        <end position="454"/>
    </location>
</feature>
<feature type="compositionally biased region" description="Pro residues" evidence="1">
    <location>
        <begin position="830"/>
        <end position="841"/>
    </location>
</feature>